<dbReference type="AlphaFoldDB" id="A0A8H3X6T2"/>
<accession>A0A8H3X6T2</accession>
<proteinExistence type="predicted"/>
<evidence type="ECO:0000313" key="2">
    <source>
        <dbReference type="Proteomes" id="UP000439903"/>
    </source>
</evidence>
<gene>
    <name evidence="1" type="ORF">F8M41_006234</name>
</gene>
<evidence type="ECO:0000313" key="1">
    <source>
        <dbReference type="EMBL" id="KAF0426273.1"/>
    </source>
</evidence>
<dbReference type="Proteomes" id="UP000439903">
    <property type="component" value="Unassembled WGS sequence"/>
</dbReference>
<comment type="caution">
    <text evidence="1">The sequence shown here is derived from an EMBL/GenBank/DDBJ whole genome shotgun (WGS) entry which is preliminary data.</text>
</comment>
<sequence length="132" mass="14776">MIFEHNETAYGQNLRGFTAFVPDAFGSNPAQMEQYYNQIYVYGPDPRFPISPATLAGAAAYKAVKLHEGNYHLSGLDQRQNHNYAINLLRESAANEANLLLQRFPLPGVDPMIVVVSAEAGAHRLYDHEHFL</sequence>
<protein>
    <submittedName>
        <fullName evidence="1">Uncharacterized protein</fullName>
    </submittedName>
</protein>
<name>A0A8H3X6T2_GIGMA</name>
<dbReference type="EMBL" id="WTPW01001608">
    <property type="protein sequence ID" value="KAF0426273.1"/>
    <property type="molecule type" value="Genomic_DNA"/>
</dbReference>
<keyword evidence="2" id="KW-1185">Reference proteome</keyword>
<organism evidence="1 2">
    <name type="scientific">Gigaspora margarita</name>
    <dbReference type="NCBI Taxonomy" id="4874"/>
    <lineage>
        <taxon>Eukaryota</taxon>
        <taxon>Fungi</taxon>
        <taxon>Fungi incertae sedis</taxon>
        <taxon>Mucoromycota</taxon>
        <taxon>Glomeromycotina</taxon>
        <taxon>Glomeromycetes</taxon>
        <taxon>Diversisporales</taxon>
        <taxon>Gigasporaceae</taxon>
        <taxon>Gigaspora</taxon>
    </lineage>
</organism>
<dbReference type="OrthoDB" id="2306759at2759"/>
<reference evidence="1 2" key="1">
    <citation type="journal article" date="2019" name="Environ. Microbiol.">
        <title>At the nexus of three kingdoms: the genome of the mycorrhizal fungus Gigaspora margarita provides insights into plant, endobacterial and fungal interactions.</title>
        <authorList>
            <person name="Venice F."/>
            <person name="Ghignone S."/>
            <person name="Salvioli di Fossalunga A."/>
            <person name="Amselem J."/>
            <person name="Novero M."/>
            <person name="Xianan X."/>
            <person name="Sedzielewska Toro K."/>
            <person name="Morin E."/>
            <person name="Lipzen A."/>
            <person name="Grigoriev I.V."/>
            <person name="Henrissat B."/>
            <person name="Martin F.M."/>
            <person name="Bonfante P."/>
        </authorList>
    </citation>
    <scope>NUCLEOTIDE SEQUENCE [LARGE SCALE GENOMIC DNA]</scope>
    <source>
        <strain evidence="1 2">BEG34</strain>
    </source>
</reference>